<dbReference type="AlphaFoldDB" id="A0A0L0JLF1"/>
<dbReference type="InterPro" id="IPR006311">
    <property type="entry name" value="TAT_signal"/>
</dbReference>
<dbReference type="RefSeq" id="WP_050374498.1">
    <property type="nucleotide sequence ID" value="NZ_KQ257833.1"/>
</dbReference>
<evidence type="ECO:0000313" key="3">
    <source>
        <dbReference type="Proteomes" id="UP000037151"/>
    </source>
</evidence>
<accession>A0A0L0JLF1</accession>
<dbReference type="Proteomes" id="UP000037151">
    <property type="component" value="Unassembled WGS sequence"/>
</dbReference>
<feature type="chain" id="PRO_5005541454" evidence="1">
    <location>
        <begin position="33"/>
        <end position="173"/>
    </location>
</feature>
<dbReference type="PATRIC" id="fig|42234.21.peg.7599"/>
<comment type="caution">
    <text evidence="2">The sequence shown here is derived from an EMBL/GenBank/DDBJ whole genome shotgun (WGS) entry which is preliminary data.</text>
</comment>
<gene>
    <name evidence="2" type="ORF">IQ63_36910</name>
</gene>
<dbReference type="OrthoDB" id="4266040at2"/>
<sequence length="173" mass="18472">MRTSTRKFITAGAASAVLAGSLMALSASPASARPDCDNVYKRKYTEVSSTWHSVVASGTIDNRSSSASVRESISAKVGASLKASVTGEIGGKIDVVVAEINSKFSVTVEGSVSIERGKITAIDVPARKRVSYKIGIKKRTYQVYVTHQFSTCKVTNTWAKVTVPDSYVETKNT</sequence>
<evidence type="ECO:0000256" key="1">
    <source>
        <dbReference type="SAM" id="SignalP"/>
    </source>
</evidence>
<protein>
    <submittedName>
        <fullName evidence="2">Uncharacterized protein</fullName>
    </submittedName>
</protein>
<reference evidence="3" key="1">
    <citation type="submission" date="2014-07" db="EMBL/GenBank/DDBJ databases">
        <title>Genome sequencing of plant-pathogenic Streptomyces species.</title>
        <authorList>
            <person name="Harrison J."/>
            <person name="Sapp M."/>
            <person name="Thwaites R."/>
            <person name="Studholme D.J."/>
        </authorList>
    </citation>
    <scope>NUCLEOTIDE SEQUENCE [LARGE SCALE GENOMIC DNA]</scope>
    <source>
        <strain evidence="3">NCPPB 4445</strain>
    </source>
</reference>
<evidence type="ECO:0000313" key="2">
    <source>
        <dbReference type="EMBL" id="KND26542.1"/>
    </source>
</evidence>
<dbReference type="EMBL" id="JPPY01000209">
    <property type="protein sequence ID" value="KND26542.1"/>
    <property type="molecule type" value="Genomic_DNA"/>
</dbReference>
<proteinExistence type="predicted"/>
<organism evidence="2 3">
    <name type="scientific">Streptomyces acidiscabies</name>
    <dbReference type="NCBI Taxonomy" id="42234"/>
    <lineage>
        <taxon>Bacteria</taxon>
        <taxon>Bacillati</taxon>
        <taxon>Actinomycetota</taxon>
        <taxon>Actinomycetes</taxon>
        <taxon>Kitasatosporales</taxon>
        <taxon>Streptomycetaceae</taxon>
        <taxon>Streptomyces</taxon>
    </lineage>
</organism>
<keyword evidence="1" id="KW-0732">Signal</keyword>
<dbReference type="PROSITE" id="PS51318">
    <property type="entry name" value="TAT"/>
    <property type="match status" value="1"/>
</dbReference>
<feature type="signal peptide" evidence="1">
    <location>
        <begin position="1"/>
        <end position="32"/>
    </location>
</feature>
<name>A0A0L0JLF1_9ACTN</name>